<feature type="domain" description="WYL" evidence="2">
    <location>
        <begin position="130"/>
        <end position="196"/>
    </location>
</feature>
<gene>
    <name evidence="3" type="ORF">KI659_17180</name>
</gene>
<dbReference type="EMBL" id="JAHCMY010000018">
    <property type="protein sequence ID" value="MBS9525756.1"/>
    <property type="molecule type" value="Genomic_DNA"/>
</dbReference>
<dbReference type="Pfam" id="PF13280">
    <property type="entry name" value="WYL"/>
    <property type="match status" value="1"/>
</dbReference>
<name>A0AAP2G672_9BACT</name>
<evidence type="ECO:0000259" key="1">
    <source>
        <dbReference type="Pfam" id="PF08279"/>
    </source>
</evidence>
<dbReference type="PROSITE" id="PS52050">
    <property type="entry name" value="WYL"/>
    <property type="match status" value="1"/>
</dbReference>
<evidence type="ECO:0000313" key="3">
    <source>
        <dbReference type="EMBL" id="MBS9525756.1"/>
    </source>
</evidence>
<dbReference type="Proteomes" id="UP001319104">
    <property type="component" value="Unassembled WGS sequence"/>
</dbReference>
<proteinExistence type="predicted"/>
<dbReference type="RefSeq" id="WP_213946615.1">
    <property type="nucleotide sequence ID" value="NZ_JAHCMY010000018.1"/>
</dbReference>
<accession>A0AAP2G672</accession>
<protein>
    <submittedName>
        <fullName evidence="3">WYL domain-containing protein</fullName>
    </submittedName>
</protein>
<dbReference type="PANTHER" id="PTHR34580">
    <property type="match status" value="1"/>
</dbReference>
<dbReference type="AlphaFoldDB" id="A0AAP2G672"/>
<dbReference type="InterPro" id="IPR013196">
    <property type="entry name" value="HTH_11"/>
</dbReference>
<reference evidence="3 4" key="1">
    <citation type="submission" date="2021-05" db="EMBL/GenBank/DDBJ databases">
        <authorList>
            <person name="Zhang Z.D."/>
            <person name="Osman G."/>
        </authorList>
    </citation>
    <scope>NUCLEOTIDE SEQUENCE [LARGE SCALE GENOMIC DNA]</scope>
    <source>
        <strain evidence="3 4">KCTC 32217</strain>
    </source>
</reference>
<dbReference type="PANTHER" id="PTHR34580:SF1">
    <property type="entry name" value="PROTEIN PAFC"/>
    <property type="match status" value="1"/>
</dbReference>
<comment type="caution">
    <text evidence="3">The sequence shown here is derived from an EMBL/GenBank/DDBJ whole genome shotgun (WGS) entry which is preliminary data.</text>
</comment>
<dbReference type="InterPro" id="IPR028349">
    <property type="entry name" value="PafC-like"/>
</dbReference>
<dbReference type="PIRSF" id="PIRSF016838">
    <property type="entry name" value="PafC"/>
    <property type="match status" value="1"/>
</dbReference>
<keyword evidence="4" id="KW-1185">Reference proteome</keyword>
<evidence type="ECO:0000259" key="2">
    <source>
        <dbReference type="Pfam" id="PF13280"/>
    </source>
</evidence>
<sequence>MAKVEQQKILRVFKLINLLRSRIGKNVHRLAETLETDTRTVYRYFKLLEEVGFKIEKEHGKFKIVDMVETSSQNLVGTFTEEESAFLAQAIAKSGKKNRLKDSLLEKIHARAEFKQSIESLFNAKLGLFVDELAEALRKELQVELRDYYSLHTDSVKDRLIEPVAFTRDYDYIHAFDVESKSMKKFKLERISDLRVSNKKQLYKSLHSEINESMFGYSGKAKYKVKLKLSHKAYQLLIEGYPEAKQFTSIKNRKHYYFDTEVAELPGVGRFVLGLPGEIEVVEGQELLEYLKEQKEKFTF</sequence>
<dbReference type="InterPro" id="IPR051534">
    <property type="entry name" value="CBASS_pafABC_assoc_protein"/>
</dbReference>
<dbReference type="Pfam" id="PF08279">
    <property type="entry name" value="HTH_11"/>
    <property type="match status" value="1"/>
</dbReference>
<evidence type="ECO:0000313" key="4">
    <source>
        <dbReference type="Proteomes" id="UP001319104"/>
    </source>
</evidence>
<dbReference type="InterPro" id="IPR026881">
    <property type="entry name" value="WYL_dom"/>
</dbReference>
<organism evidence="3 4">
    <name type="scientific">Litoribacter ruber</name>
    <dbReference type="NCBI Taxonomy" id="702568"/>
    <lineage>
        <taxon>Bacteria</taxon>
        <taxon>Pseudomonadati</taxon>
        <taxon>Bacteroidota</taxon>
        <taxon>Cytophagia</taxon>
        <taxon>Cytophagales</taxon>
        <taxon>Cyclobacteriaceae</taxon>
        <taxon>Litoribacter</taxon>
    </lineage>
</organism>
<feature type="domain" description="Helix-turn-helix type 11" evidence="1">
    <location>
        <begin position="11"/>
        <end position="61"/>
    </location>
</feature>